<gene>
    <name evidence="1" type="ORF">SAMN06295937_1001245</name>
</gene>
<reference evidence="2" key="1">
    <citation type="submission" date="2017-02" db="EMBL/GenBank/DDBJ databases">
        <authorList>
            <person name="Varghese N."/>
            <person name="Submissions S."/>
        </authorList>
    </citation>
    <scope>NUCLEOTIDE SEQUENCE [LARGE SCALE GENOMIC DNA]</scope>
    <source>
        <strain evidence="2">R11H</strain>
    </source>
</reference>
<sequence>MKYRASGKEVLRDGEHVADCTSPALASTIASLLNLPAWLDHRADRSKSRWAARLYRIIADDLRARLHEEDKADG</sequence>
<dbReference type="AlphaFoldDB" id="A0A1T4ZWL6"/>
<dbReference type="Proteomes" id="UP000190044">
    <property type="component" value="Unassembled WGS sequence"/>
</dbReference>
<evidence type="ECO:0000313" key="1">
    <source>
        <dbReference type="EMBL" id="SKB26859.1"/>
    </source>
</evidence>
<evidence type="ECO:0000313" key="2">
    <source>
        <dbReference type="Proteomes" id="UP000190044"/>
    </source>
</evidence>
<dbReference type="RefSeq" id="WP_079636857.1">
    <property type="nucleotide sequence ID" value="NZ_FUYP01000001.1"/>
</dbReference>
<protein>
    <submittedName>
        <fullName evidence="1">Uncharacterized protein</fullName>
    </submittedName>
</protein>
<dbReference type="OrthoDB" id="9881230at2"/>
<name>A0A1T4ZWL6_9SPHN</name>
<dbReference type="EMBL" id="FUYP01000001">
    <property type="protein sequence ID" value="SKB26859.1"/>
    <property type="molecule type" value="Genomic_DNA"/>
</dbReference>
<accession>A0A1T4ZWL6</accession>
<organism evidence="1 2">
    <name type="scientific">Sphingopyxis flava</name>
    <dbReference type="NCBI Taxonomy" id="1507287"/>
    <lineage>
        <taxon>Bacteria</taxon>
        <taxon>Pseudomonadati</taxon>
        <taxon>Pseudomonadota</taxon>
        <taxon>Alphaproteobacteria</taxon>
        <taxon>Sphingomonadales</taxon>
        <taxon>Sphingomonadaceae</taxon>
        <taxon>Sphingopyxis</taxon>
    </lineage>
</organism>
<proteinExistence type="predicted"/>
<keyword evidence="2" id="KW-1185">Reference proteome</keyword>